<dbReference type="WBParaSite" id="PSAMB.scaffold288size58989.g4222.t1">
    <property type="protein sequence ID" value="PSAMB.scaffold288size58989.g4222.t1"/>
    <property type="gene ID" value="PSAMB.scaffold288size58989.g4222"/>
</dbReference>
<dbReference type="Pfam" id="PF21041">
    <property type="entry name" value="XMAP215_CLASP_TOG"/>
    <property type="match status" value="1"/>
</dbReference>
<name>A0A914W0E2_9BILA</name>
<evidence type="ECO:0000313" key="8">
    <source>
        <dbReference type="Proteomes" id="UP000887566"/>
    </source>
</evidence>
<dbReference type="GO" id="GO:1902903">
    <property type="term" value="P:regulation of supramolecular fiber organization"/>
    <property type="evidence" value="ECO:0007669"/>
    <property type="project" value="UniProtKB-ARBA"/>
</dbReference>
<evidence type="ECO:0000256" key="1">
    <source>
        <dbReference type="ARBA" id="ARBA00004245"/>
    </source>
</evidence>
<keyword evidence="8" id="KW-1185">Reference proteome</keyword>
<feature type="domain" description="TOG" evidence="7">
    <location>
        <begin position="797"/>
        <end position="1034"/>
    </location>
</feature>
<dbReference type="GO" id="GO:0090307">
    <property type="term" value="P:mitotic spindle assembly"/>
    <property type="evidence" value="ECO:0007669"/>
    <property type="project" value="TreeGrafter"/>
</dbReference>
<feature type="region of interest" description="Disordered" evidence="6">
    <location>
        <begin position="231"/>
        <end position="302"/>
    </location>
</feature>
<evidence type="ECO:0000256" key="6">
    <source>
        <dbReference type="SAM" id="MobiDB-lite"/>
    </source>
</evidence>
<keyword evidence="4" id="KW-0206">Cytoskeleton</keyword>
<dbReference type="InterPro" id="IPR024395">
    <property type="entry name" value="CLASP_N_dom"/>
</dbReference>
<dbReference type="InterPro" id="IPR034085">
    <property type="entry name" value="TOG"/>
</dbReference>
<keyword evidence="2" id="KW-0963">Cytoplasm</keyword>
<dbReference type="InterPro" id="IPR016024">
    <property type="entry name" value="ARM-type_fold"/>
</dbReference>
<evidence type="ECO:0000313" key="9">
    <source>
        <dbReference type="WBParaSite" id="PSAMB.scaffold288size58989.g4222.t1"/>
    </source>
</evidence>
<dbReference type="PROSITE" id="PS50077">
    <property type="entry name" value="HEAT_REPEAT"/>
    <property type="match status" value="1"/>
</dbReference>
<dbReference type="PANTHER" id="PTHR21567">
    <property type="entry name" value="CLASP"/>
    <property type="match status" value="1"/>
</dbReference>
<accession>A0A914W0E2</accession>
<dbReference type="GO" id="GO:0040001">
    <property type="term" value="P:establishment of mitotic spindle localization"/>
    <property type="evidence" value="ECO:0007669"/>
    <property type="project" value="TreeGrafter"/>
</dbReference>
<dbReference type="PANTHER" id="PTHR21567:SF9">
    <property type="entry name" value="CLIP-ASSOCIATING PROTEIN"/>
    <property type="match status" value="1"/>
</dbReference>
<evidence type="ECO:0000259" key="7">
    <source>
        <dbReference type="SMART" id="SM01349"/>
    </source>
</evidence>
<evidence type="ECO:0000256" key="5">
    <source>
        <dbReference type="PROSITE-ProRule" id="PRU00103"/>
    </source>
</evidence>
<dbReference type="InterPro" id="IPR048491">
    <property type="entry name" value="XMAP215_CLASP_TOG"/>
</dbReference>
<comment type="subcellular location">
    <subcellularLocation>
        <location evidence="1">Cytoplasm</location>
        <location evidence="1">Cytoskeleton</location>
    </subcellularLocation>
</comment>
<feature type="region of interest" description="Disordered" evidence="6">
    <location>
        <begin position="557"/>
        <end position="587"/>
    </location>
</feature>
<keyword evidence="3" id="KW-0677">Repeat</keyword>
<feature type="repeat" description="HEAT" evidence="5">
    <location>
        <begin position="162"/>
        <end position="200"/>
    </location>
</feature>
<dbReference type="GO" id="GO:0045180">
    <property type="term" value="C:basal cortex"/>
    <property type="evidence" value="ECO:0007669"/>
    <property type="project" value="TreeGrafter"/>
</dbReference>
<dbReference type="InterPro" id="IPR011989">
    <property type="entry name" value="ARM-like"/>
</dbReference>
<dbReference type="GO" id="GO:0031110">
    <property type="term" value="P:regulation of microtubule polymerization or depolymerization"/>
    <property type="evidence" value="ECO:0007669"/>
    <property type="project" value="UniProtKB-ARBA"/>
</dbReference>
<feature type="domain" description="TOG" evidence="7">
    <location>
        <begin position="1118"/>
        <end position="1354"/>
    </location>
</feature>
<organism evidence="8 9">
    <name type="scientific">Plectus sambesii</name>
    <dbReference type="NCBI Taxonomy" id="2011161"/>
    <lineage>
        <taxon>Eukaryota</taxon>
        <taxon>Metazoa</taxon>
        <taxon>Ecdysozoa</taxon>
        <taxon>Nematoda</taxon>
        <taxon>Chromadorea</taxon>
        <taxon>Plectida</taxon>
        <taxon>Plectina</taxon>
        <taxon>Plectoidea</taxon>
        <taxon>Plectidae</taxon>
        <taxon>Plectus</taxon>
    </lineage>
</organism>
<evidence type="ECO:0000256" key="4">
    <source>
        <dbReference type="ARBA" id="ARBA00023212"/>
    </source>
</evidence>
<dbReference type="GO" id="GO:0072686">
    <property type="term" value="C:mitotic spindle"/>
    <property type="evidence" value="ECO:0007669"/>
    <property type="project" value="TreeGrafter"/>
</dbReference>
<feature type="compositionally biased region" description="Polar residues" evidence="6">
    <location>
        <begin position="642"/>
        <end position="688"/>
    </location>
</feature>
<dbReference type="SMART" id="SM01349">
    <property type="entry name" value="TOG"/>
    <property type="match status" value="4"/>
</dbReference>
<feature type="domain" description="TOG" evidence="7">
    <location>
        <begin position="329"/>
        <end position="571"/>
    </location>
</feature>
<reference evidence="9" key="1">
    <citation type="submission" date="2022-11" db="UniProtKB">
        <authorList>
            <consortium name="WormBaseParasite"/>
        </authorList>
    </citation>
    <scope>IDENTIFICATION</scope>
</reference>
<dbReference type="Proteomes" id="UP000887566">
    <property type="component" value="Unplaced"/>
</dbReference>
<feature type="region of interest" description="Disordered" evidence="6">
    <location>
        <begin position="619"/>
        <end position="730"/>
    </location>
</feature>
<dbReference type="Gene3D" id="1.25.10.10">
    <property type="entry name" value="Leucine-rich Repeat Variant"/>
    <property type="match status" value="4"/>
</dbReference>
<dbReference type="InterPro" id="IPR021133">
    <property type="entry name" value="HEAT_type_2"/>
</dbReference>
<dbReference type="GO" id="GO:0005881">
    <property type="term" value="C:cytoplasmic microtubule"/>
    <property type="evidence" value="ECO:0007669"/>
    <property type="project" value="TreeGrafter"/>
</dbReference>
<dbReference type="Pfam" id="PF12348">
    <property type="entry name" value="CLASP_N"/>
    <property type="match status" value="1"/>
</dbReference>
<evidence type="ECO:0000256" key="3">
    <source>
        <dbReference type="ARBA" id="ARBA00022737"/>
    </source>
</evidence>
<dbReference type="GO" id="GO:0008017">
    <property type="term" value="F:microtubule binding"/>
    <property type="evidence" value="ECO:0007669"/>
    <property type="project" value="TreeGrafter"/>
</dbReference>
<dbReference type="SUPFAM" id="SSF48371">
    <property type="entry name" value="ARM repeat"/>
    <property type="match status" value="2"/>
</dbReference>
<protein>
    <submittedName>
        <fullName evidence="9">TOG domain-containing protein</fullName>
    </submittedName>
</protein>
<sequence>MATINELLERNTTDPRARLEVGQELLAAFDRMRLPSDSTVITNFCDLIVQWLNGSNFKVGLLALEILDAALEVSGDVLYPYLLENVTALMERLGDSKEQVRQSALDVILKLMRVPHSSPQMIFERMLGGFTHKQWLVRVGVMQVLQNILRTFGGNCLQLSKVVPFICKLIADPNIQVRDTAVDTLVEIYVYTGDRFIADLQRRRLIPDQKMSTILQRFQDAKRAGLVGEDGEPAVKIPDQPPPPPTNARTPQRRPPSSGMPSGRVRMNSNNMSEANEEQENVNTSAPGSTKGGWSRASSVPAHKRMTVTARYAGSAGAVSEEQFEKAFTDVPKLEIYSAKELIANMQQVRDSLSDPNNDWNKRVDSLKKLRSILIGGATNFSEFQTELKLLEVPLQLAVKDLRSQVVREACISIALYAERLELKLERLVEAVFHVLINLIQNSAKVMATSGLVACRYIIQSVRTPKLIPIVTSHINSKSREIRRTCCDFITLILANWEPHTVERNIPLLVDAIKQGLNDADPDARACSRKAYHALADNFKDHADLLFQSLDASKQRQLAGEMSQSSSSQSIGGVRRSQENLAGRGVSSGYGAQRGVYYGGRSTSDIDTGAARRAMQRHLPPGARVKPPLQPMNALQRPQRLSVATTGTPRTTALRSVDSTTPNHNSARTPSKSISQPGSRSGSPTSRLPMSVRKPRVSVSGRSTQGSREQSPTRTPYARRLSTENSRNITPNREMERALLDALLLLDGVVFCLPVDGQLTHSACRSTAFCRQRKVRGNGGGYLDDFDDNSSQCSERSLNRLESVELGEAIRLCQSTQWADKKDGLTALQNFFRSNKPLTSTELKRLCESFARMFVEQHNKTFSLFLDTLVDFLAGYRSDLCDWLYVLLTRLLTKSGNELLPSVSSKVQKTLDVVRESFPYDLQFNTLSRYIQDPVHTPSLKVKVALLEYLHDLLLRMDSGAFSNTAEVRQAVSKIISWVNEPKSADVRRVSQEVLVAMFSLNASAFSTILATFPKPSQDIVYTLLKSNVKRQSVGGGNMARPQPPSSGAYGGTALDMGQVHDRLRETSAQINQYVFGRSGEVEKAKGGSQDSGIVDAADGFARGDDNNIRMNMMDTFQLTADEDRQEEIIADICQELSNHNRRSLERCKSMATLKHMARDGSFTLWDEHFKTILLLLIETLGDSDFEIRSQALRVLKEICLSQAARFRDYAELTVMRVLEAHKDGEKEVVRSAEECASVLATHLPPHVCLRVLNPVISNEGMPKLLAAIKMITRVIELLSPDEIERILPDVVPGVVSAFESQDSSVRKASCLCLVSLHNSIGEEPLQPFLSLLNSSKVKLLHLYIKRAQTSSGHI</sequence>
<dbReference type="GO" id="GO:0000776">
    <property type="term" value="C:kinetochore"/>
    <property type="evidence" value="ECO:0007669"/>
    <property type="project" value="TreeGrafter"/>
</dbReference>
<feature type="domain" description="TOG" evidence="7">
    <location>
        <begin position="1"/>
        <end position="227"/>
    </location>
</feature>
<evidence type="ECO:0000256" key="2">
    <source>
        <dbReference type="ARBA" id="ARBA00022490"/>
    </source>
</evidence>
<dbReference type="GO" id="GO:0005815">
    <property type="term" value="C:microtubule organizing center"/>
    <property type="evidence" value="ECO:0007669"/>
    <property type="project" value="TreeGrafter"/>
</dbReference>
<proteinExistence type="predicted"/>
<dbReference type="GO" id="GO:0005876">
    <property type="term" value="C:spindle microtubule"/>
    <property type="evidence" value="ECO:0007669"/>
    <property type="project" value="TreeGrafter"/>
</dbReference>
<feature type="compositionally biased region" description="Polar residues" evidence="6">
    <location>
        <begin position="700"/>
        <end position="714"/>
    </location>
</feature>